<feature type="domain" description="C1q" evidence="7">
    <location>
        <begin position="292"/>
        <end position="425"/>
    </location>
</feature>
<dbReference type="EMBL" id="JAVHJS010000017">
    <property type="protein sequence ID" value="KAK2831072.1"/>
    <property type="molecule type" value="Genomic_DNA"/>
</dbReference>
<feature type="compositionally biased region" description="Basic and acidic residues" evidence="6">
    <location>
        <begin position="84"/>
        <end position="93"/>
    </location>
</feature>
<dbReference type="Pfam" id="PF00386">
    <property type="entry name" value="C1q"/>
    <property type="match status" value="1"/>
</dbReference>
<keyword evidence="5" id="KW-0176">Collagen</keyword>
<comment type="subcellular location">
    <subcellularLocation>
        <location evidence="1">Secreted</location>
        <location evidence="1">Extracellular space</location>
        <location evidence="1">Extracellular matrix</location>
    </subcellularLocation>
</comment>
<dbReference type="Proteomes" id="UP001187315">
    <property type="component" value="Unassembled WGS sequence"/>
</dbReference>
<feature type="compositionally biased region" description="Basic and acidic residues" evidence="6">
    <location>
        <begin position="123"/>
        <end position="135"/>
    </location>
</feature>
<dbReference type="InterPro" id="IPR008160">
    <property type="entry name" value="Collagen"/>
</dbReference>
<dbReference type="AlphaFoldDB" id="A0AA88SAI3"/>
<proteinExistence type="predicted"/>
<dbReference type="SUPFAM" id="SSF49842">
    <property type="entry name" value="TNF-like"/>
    <property type="match status" value="1"/>
</dbReference>
<dbReference type="InterPro" id="IPR001073">
    <property type="entry name" value="C1q_dom"/>
</dbReference>
<evidence type="ECO:0000256" key="4">
    <source>
        <dbReference type="ARBA" id="ARBA00022729"/>
    </source>
</evidence>
<protein>
    <recommendedName>
        <fullName evidence="7">C1q domain-containing protein</fullName>
    </recommendedName>
</protein>
<evidence type="ECO:0000256" key="1">
    <source>
        <dbReference type="ARBA" id="ARBA00004498"/>
    </source>
</evidence>
<dbReference type="PANTHER" id="PTHR15427:SF52">
    <property type="entry name" value="C1Q DOMAIN-CONTAINING PROTEIN"/>
    <property type="match status" value="1"/>
</dbReference>
<dbReference type="Pfam" id="PF01391">
    <property type="entry name" value="Collagen"/>
    <property type="match status" value="3"/>
</dbReference>
<keyword evidence="9" id="KW-1185">Reference proteome</keyword>
<feature type="region of interest" description="Disordered" evidence="6">
    <location>
        <begin position="207"/>
        <end position="284"/>
    </location>
</feature>
<gene>
    <name evidence="8" type="ORF">Q7C36_016158</name>
</gene>
<evidence type="ECO:0000256" key="3">
    <source>
        <dbReference type="ARBA" id="ARBA00022530"/>
    </source>
</evidence>
<comment type="caution">
    <text evidence="8">The sequence shown here is derived from an EMBL/GenBank/DDBJ whole genome shotgun (WGS) entry which is preliminary data.</text>
</comment>
<dbReference type="SMART" id="SM00110">
    <property type="entry name" value="C1Q"/>
    <property type="match status" value="1"/>
</dbReference>
<evidence type="ECO:0000256" key="5">
    <source>
        <dbReference type="ARBA" id="ARBA00023119"/>
    </source>
</evidence>
<feature type="compositionally biased region" description="Basic and acidic residues" evidence="6">
    <location>
        <begin position="149"/>
        <end position="159"/>
    </location>
</feature>
<dbReference type="InterPro" id="IPR008983">
    <property type="entry name" value="Tumour_necrosis_fac-like_dom"/>
</dbReference>
<feature type="compositionally biased region" description="Low complexity" evidence="6">
    <location>
        <begin position="99"/>
        <end position="122"/>
    </location>
</feature>
<keyword evidence="2" id="KW-0964">Secreted</keyword>
<reference evidence="8" key="1">
    <citation type="submission" date="2023-08" db="EMBL/GenBank/DDBJ databases">
        <title>Pelteobagrus vachellii genome.</title>
        <authorList>
            <person name="Liu H."/>
        </authorList>
    </citation>
    <scope>NUCLEOTIDE SEQUENCE</scope>
    <source>
        <strain evidence="8">PRFRI_2022a</strain>
        <tissue evidence="8">Muscle</tissue>
    </source>
</reference>
<sequence>MLYHSVTQSVFPFTFWLVCIRCTPVLEDQSRSLTIDSSAQLNPMAGQWAESGLLYCDMILEAPVPPPADQVPWFCTCSLCESNKGEKGERGDRGLPGNPGVLGLRGLTGPRGTIGFAGQQGLKGEKGDEGLKGERGPIGPMGSIGDQGFKGDKGDRGEDGMLGEPGPKGEDGQCPLDCVSLKGPPGEPGLPGAVGLPGLLGQDGPPGIKGLKGDPGIDGTPGTPGLPGIKGEPGKEGNCSCKDGQKGEVGSEGSKGNKGELGQIGSQGVAGKKGSKGETGEMGLMGMPGPCSPAIQSAFSAALKSSFPVANQPVVFGHIIYNLQQHYNPSSGVYTAPVNGTYAFSFHLTASTRTLKVGLFWNFQPVVKSTQTYELGSVSQQVLLHLSVGDQVWLQVKDIVNNGMFTSAEASSTFSGFLLEPDTCEFIMGREFPPSVISGEYTWGDPDPTLSPNV</sequence>
<dbReference type="PANTHER" id="PTHR15427">
    <property type="entry name" value="EMILIN ELASTIN MICROFIBRIL INTERFACE-LOCATED PROTEIN ELASTIN MICROFIBRIL INTERFACER"/>
    <property type="match status" value="1"/>
</dbReference>
<evidence type="ECO:0000256" key="6">
    <source>
        <dbReference type="SAM" id="MobiDB-lite"/>
    </source>
</evidence>
<keyword evidence="4" id="KW-0732">Signal</keyword>
<keyword evidence="3" id="KW-0272">Extracellular matrix</keyword>
<evidence type="ECO:0000313" key="9">
    <source>
        <dbReference type="Proteomes" id="UP001187315"/>
    </source>
</evidence>
<evidence type="ECO:0000256" key="2">
    <source>
        <dbReference type="ARBA" id="ARBA00022525"/>
    </source>
</evidence>
<dbReference type="PRINTS" id="PR00007">
    <property type="entry name" value="COMPLEMNTC1Q"/>
</dbReference>
<accession>A0AA88SAI3</accession>
<feature type="compositionally biased region" description="Low complexity" evidence="6">
    <location>
        <begin position="217"/>
        <end position="230"/>
    </location>
</feature>
<dbReference type="Gene3D" id="2.60.120.40">
    <property type="match status" value="1"/>
</dbReference>
<evidence type="ECO:0000313" key="8">
    <source>
        <dbReference type="EMBL" id="KAK2831072.1"/>
    </source>
</evidence>
<dbReference type="PROSITE" id="PS50871">
    <property type="entry name" value="C1Q"/>
    <property type="match status" value="1"/>
</dbReference>
<feature type="region of interest" description="Disordered" evidence="6">
    <location>
        <begin position="84"/>
        <end position="172"/>
    </location>
</feature>
<organism evidence="8 9">
    <name type="scientific">Tachysurus vachellii</name>
    <name type="common">Darkbarbel catfish</name>
    <name type="synonym">Pelteobagrus vachellii</name>
    <dbReference type="NCBI Taxonomy" id="175792"/>
    <lineage>
        <taxon>Eukaryota</taxon>
        <taxon>Metazoa</taxon>
        <taxon>Chordata</taxon>
        <taxon>Craniata</taxon>
        <taxon>Vertebrata</taxon>
        <taxon>Euteleostomi</taxon>
        <taxon>Actinopterygii</taxon>
        <taxon>Neopterygii</taxon>
        <taxon>Teleostei</taxon>
        <taxon>Ostariophysi</taxon>
        <taxon>Siluriformes</taxon>
        <taxon>Bagridae</taxon>
        <taxon>Tachysurus</taxon>
    </lineage>
</organism>
<dbReference type="InterPro" id="IPR050392">
    <property type="entry name" value="Collagen/C1q_domain"/>
</dbReference>
<evidence type="ECO:0000259" key="7">
    <source>
        <dbReference type="PROSITE" id="PS50871"/>
    </source>
</evidence>
<name>A0AA88SAI3_TACVA</name>